<evidence type="ECO:0000256" key="4">
    <source>
        <dbReference type="ARBA" id="ARBA00023136"/>
    </source>
</evidence>
<dbReference type="InterPro" id="IPR052337">
    <property type="entry name" value="SAT4-like"/>
</dbReference>
<reference evidence="9" key="1">
    <citation type="journal article" date="2020" name="Stud. Mycol.">
        <title>101 Dothideomycetes genomes: a test case for predicting lifestyles and emergence of pathogens.</title>
        <authorList>
            <person name="Haridas S."/>
            <person name="Albert R."/>
            <person name="Binder M."/>
            <person name="Bloem J."/>
            <person name="Labutti K."/>
            <person name="Salamov A."/>
            <person name="Andreopoulos B."/>
            <person name="Baker S."/>
            <person name="Barry K."/>
            <person name="Bills G."/>
            <person name="Bluhm B."/>
            <person name="Cannon C."/>
            <person name="Castanera R."/>
            <person name="Culley D."/>
            <person name="Daum C."/>
            <person name="Ezra D."/>
            <person name="Gonzalez J."/>
            <person name="Henrissat B."/>
            <person name="Kuo A."/>
            <person name="Liang C."/>
            <person name="Lipzen A."/>
            <person name="Lutzoni F."/>
            <person name="Magnuson J."/>
            <person name="Mondo S."/>
            <person name="Nolan M."/>
            <person name="Ohm R."/>
            <person name="Pangilinan J."/>
            <person name="Park H.-J."/>
            <person name="Ramirez L."/>
            <person name="Alfaro M."/>
            <person name="Sun H."/>
            <person name="Tritt A."/>
            <person name="Yoshinaga Y."/>
            <person name="Zwiers L.-H."/>
            <person name="Turgeon B."/>
            <person name="Goodwin S."/>
            <person name="Spatafora J."/>
            <person name="Crous P."/>
            <person name="Grigoriev I."/>
        </authorList>
    </citation>
    <scope>NUCLEOTIDE SEQUENCE</scope>
    <source>
        <strain evidence="9">CBS 473.64</strain>
    </source>
</reference>
<keyword evidence="10" id="KW-1185">Reference proteome</keyword>
<dbReference type="PANTHER" id="PTHR33048:SF96">
    <property type="entry name" value="INTEGRAL MEMBRANE PROTEIN"/>
    <property type="match status" value="1"/>
</dbReference>
<accession>A0A6A6SBH2</accession>
<feature type="transmembrane region" description="Helical" evidence="7">
    <location>
        <begin position="88"/>
        <end position="111"/>
    </location>
</feature>
<name>A0A6A6SBH2_9PLEO</name>
<feature type="region of interest" description="Disordered" evidence="6">
    <location>
        <begin position="314"/>
        <end position="388"/>
    </location>
</feature>
<comment type="subcellular location">
    <subcellularLocation>
        <location evidence="1">Membrane</location>
        <topology evidence="1">Multi-pass membrane protein</topology>
    </subcellularLocation>
</comment>
<dbReference type="Pfam" id="PF20684">
    <property type="entry name" value="Fung_rhodopsin"/>
    <property type="match status" value="1"/>
</dbReference>
<evidence type="ECO:0000313" key="9">
    <source>
        <dbReference type="EMBL" id="KAF2643514.1"/>
    </source>
</evidence>
<feature type="transmembrane region" description="Helical" evidence="7">
    <location>
        <begin position="204"/>
        <end position="226"/>
    </location>
</feature>
<dbReference type="PANTHER" id="PTHR33048">
    <property type="entry name" value="PTH11-LIKE INTEGRAL MEMBRANE PROTEIN (AFU_ORTHOLOGUE AFUA_5G11245)"/>
    <property type="match status" value="1"/>
</dbReference>
<feature type="compositionally biased region" description="Basic and acidic residues" evidence="6">
    <location>
        <begin position="364"/>
        <end position="388"/>
    </location>
</feature>
<gene>
    <name evidence="9" type="ORF">P280DRAFT_467536</name>
</gene>
<dbReference type="InterPro" id="IPR049326">
    <property type="entry name" value="Rhodopsin_dom_fungi"/>
</dbReference>
<dbReference type="Proteomes" id="UP000799753">
    <property type="component" value="Unassembled WGS sequence"/>
</dbReference>
<keyword evidence="3 7" id="KW-1133">Transmembrane helix</keyword>
<dbReference type="AlphaFoldDB" id="A0A6A6SBH2"/>
<evidence type="ECO:0000256" key="3">
    <source>
        <dbReference type="ARBA" id="ARBA00022989"/>
    </source>
</evidence>
<feature type="domain" description="Rhodopsin" evidence="8">
    <location>
        <begin position="29"/>
        <end position="267"/>
    </location>
</feature>
<organism evidence="9 10">
    <name type="scientific">Massarina eburnea CBS 473.64</name>
    <dbReference type="NCBI Taxonomy" id="1395130"/>
    <lineage>
        <taxon>Eukaryota</taxon>
        <taxon>Fungi</taxon>
        <taxon>Dikarya</taxon>
        <taxon>Ascomycota</taxon>
        <taxon>Pezizomycotina</taxon>
        <taxon>Dothideomycetes</taxon>
        <taxon>Pleosporomycetidae</taxon>
        <taxon>Pleosporales</taxon>
        <taxon>Massarineae</taxon>
        <taxon>Massarinaceae</taxon>
        <taxon>Massarina</taxon>
    </lineage>
</organism>
<feature type="transmembrane region" description="Helical" evidence="7">
    <location>
        <begin position="123"/>
        <end position="144"/>
    </location>
</feature>
<evidence type="ECO:0000256" key="2">
    <source>
        <dbReference type="ARBA" id="ARBA00022692"/>
    </source>
</evidence>
<dbReference type="GO" id="GO:0016020">
    <property type="term" value="C:membrane"/>
    <property type="evidence" value="ECO:0007669"/>
    <property type="project" value="UniProtKB-SubCell"/>
</dbReference>
<dbReference type="EMBL" id="MU006780">
    <property type="protein sequence ID" value="KAF2643514.1"/>
    <property type="molecule type" value="Genomic_DNA"/>
</dbReference>
<proteinExistence type="inferred from homology"/>
<sequence>MGEAIPNRGPQLYGINIAFLSTAVIAYGLRVYVRVGMVKGFKHDDWLMGFALLFFIAYCTSSTIGVHHGTGRHYTDLTPQNIRDARHAWYFCYIFYCSSMICSKISIGYFLLRIAVQKIHTWIIYMAMIFSTVSGIAFFLVTLLQCRPISYFWDTDQDGFCVNITAVIVLAYFYSALSIITDFTFALLPTLLIANLQLKRKTKIALIPLLTMGCIASSAVVARLPYLIKIGDADFLWSTFDVAIWSTVEQGLAITAGSLATVRPLFSIILCKLGFTSSTTRKDVPVFGGHPSTTANQITGGRGVAHSRDEIDMHKLSSGGDEESGPSTMRLQASQGGGHQPLPPSSSWLGRIRGGTFGSGNKEAALKDDGSEKSLKDKSETESFGDERAMQIMVSKSFVVSDGHRKWKR</sequence>
<evidence type="ECO:0000256" key="7">
    <source>
        <dbReference type="SAM" id="Phobius"/>
    </source>
</evidence>
<feature type="transmembrane region" description="Helical" evidence="7">
    <location>
        <begin position="164"/>
        <end position="192"/>
    </location>
</feature>
<keyword evidence="4 7" id="KW-0472">Membrane</keyword>
<feature type="compositionally biased region" description="Polar residues" evidence="6">
    <location>
        <begin position="325"/>
        <end position="334"/>
    </location>
</feature>
<dbReference type="OrthoDB" id="3936451at2759"/>
<evidence type="ECO:0000313" key="10">
    <source>
        <dbReference type="Proteomes" id="UP000799753"/>
    </source>
</evidence>
<keyword evidence="2 7" id="KW-0812">Transmembrane</keyword>
<protein>
    <recommendedName>
        <fullName evidence="8">Rhodopsin domain-containing protein</fullName>
    </recommendedName>
</protein>
<evidence type="ECO:0000256" key="1">
    <source>
        <dbReference type="ARBA" id="ARBA00004141"/>
    </source>
</evidence>
<feature type="transmembrane region" description="Helical" evidence="7">
    <location>
        <begin position="45"/>
        <end position="68"/>
    </location>
</feature>
<comment type="similarity">
    <text evidence="5">Belongs to the SAT4 family.</text>
</comment>
<evidence type="ECO:0000256" key="5">
    <source>
        <dbReference type="ARBA" id="ARBA00038359"/>
    </source>
</evidence>
<feature type="transmembrane region" description="Helical" evidence="7">
    <location>
        <begin position="12"/>
        <end position="33"/>
    </location>
</feature>
<evidence type="ECO:0000256" key="6">
    <source>
        <dbReference type="SAM" id="MobiDB-lite"/>
    </source>
</evidence>
<evidence type="ECO:0000259" key="8">
    <source>
        <dbReference type="Pfam" id="PF20684"/>
    </source>
</evidence>